<evidence type="ECO:0000313" key="4">
    <source>
        <dbReference type="Proteomes" id="UP000827889"/>
    </source>
</evidence>
<dbReference type="SUPFAM" id="SSF54631">
    <property type="entry name" value="CBS-domain pair"/>
    <property type="match status" value="1"/>
</dbReference>
<evidence type="ECO:0000256" key="1">
    <source>
        <dbReference type="ARBA" id="ARBA00005502"/>
    </source>
</evidence>
<keyword evidence="4" id="KW-1185">Reference proteome</keyword>
<reference evidence="5" key="1">
    <citation type="submission" date="2025-08" db="UniProtKB">
        <authorList>
            <consortium name="RefSeq"/>
        </authorList>
    </citation>
    <scope>IDENTIFICATION</scope>
    <source>
        <tissue evidence="5">Leaf</tissue>
    </source>
</reference>
<comment type="similarity">
    <text evidence="1">Belongs to the IMPDH/GMPR family.</text>
</comment>
<name>A0ABM3HBP9_9MYRT</name>
<dbReference type="InterPro" id="IPR013785">
    <property type="entry name" value="Aldolase_TIM"/>
</dbReference>
<dbReference type="Gene3D" id="3.20.20.70">
    <property type="entry name" value="Aldolase class I"/>
    <property type="match status" value="1"/>
</dbReference>
<organism evidence="4 5">
    <name type="scientific">Rhodamnia argentea</name>
    <dbReference type="NCBI Taxonomy" id="178133"/>
    <lineage>
        <taxon>Eukaryota</taxon>
        <taxon>Viridiplantae</taxon>
        <taxon>Streptophyta</taxon>
        <taxon>Embryophyta</taxon>
        <taxon>Tracheophyta</taxon>
        <taxon>Spermatophyta</taxon>
        <taxon>Magnoliopsida</taxon>
        <taxon>eudicotyledons</taxon>
        <taxon>Gunneridae</taxon>
        <taxon>Pentapetalae</taxon>
        <taxon>rosids</taxon>
        <taxon>malvids</taxon>
        <taxon>Myrtales</taxon>
        <taxon>Myrtaceae</taxon>
        <taxon>Myrtoideae</taxon>
        <taxon>Myrteae</taxon>
        <taxon>Australasian group</taxon>
        <taxon>Rhodamnia</taxon>
    </lineage>
</organism>
<dbReference type="SUPFAM" id="SSF51412">
    <property type="entry name" value="Inosine monophosphate dehydrogenase (IMPDH)"/>
    <property type="match status" value="1"/>
</dbReference>
<accession>A0ABM3HBP9</accession>
<dbReference type="GeneID" id="125314852"/>
<evidence type="ECO:0000256" key="2">
    <source>
        <dbReference type="ARBA" id="ARBA00023122"/>
    </source>
</evidence>
<dbReference type="InterPro" id="IPR005990">
    <property type="entry name" value="IMP_DH"/>
</dbReference>
<gene>
    <name evidence="5" type="primary">LOC125314852</name>
</gene>
<dbReference type="RefSeq" id="XP_048134044.1">
    <property type="nucleotide sequence ID" value="XM_048278087.1"/>
</dbReference>
<feature type="domain" description="IMP dehydrogenase/GMP reductase" evidence="3">
    <location>
        <begin position="1"/>
        <end position="91"/>
    </location>
</feature>
<dbReference type="PANTHER" id="PTHR11911:SF111">
    <property type="entry name" value="INOSINE-5'-MONOPHOSPHATE DEHYDROGENASE"/>
    <property type="match status" value="1"/>
</dbReference>
<dbReference type="InterPro" id="IPR001093">
    <property type="entry name" value="IMP_DH_GMPRt"/>
</dbReference>
<evidence type="ECO:0000259" key="3">
    <source>
        <dbReference type="Pfam" id="PF00478"/>
    </source>
</evidence>
<proteinExistence type="inferred from homology"/>
<dbReference type="Pfam" id="PF00478">
    <property type="entry name" value="IMPDH"/>
    <property type="match status" value="1"/>
</dbReference>
<dbReference type="PANTHER" id="PTHR11911">
    <property type="entry name" value="INOSINE-5-MONOPHOSPHATE DEHYDROGENASE RELATED"/>
    <property type="match status" value="1"/>
</dbReference>
<keyword evidence="2" id="KW-0129">CBS domain</keyword>
<sequence length="184" mass="20146">MDTVTESSMARAIAALGGIGIIHANIPPSDQASLVKAAKSSRFPVLSNPVFRSPSDSIISIEDFADAPCILVTDSGDCRGKLVGYVAKSDWMSLTDKETQLADYMVKSHDFAPWDCDLARMICYFEEKADKEFSPIVKGGEIVDVAGREDVERFRGYPQIGEWGFSGSRWRVDGGRSDRDERGG</sequence>
<evidence type="ECO:0000313" key="5">
    <source>
        <dbReference type="RefSeq" id="XP_048134044.1"/>
    </source>
</evidence>
<protein>
    <submittedName>
        <fullName evidence="5">Inosine-5'-monophosphate dehydrogenase-like</fullName>
    </submittedName>
</protein>
<dbReference type="InterPro" id="IPR046342">
    <property type="entry name" value="CBS_dom_sf"/>
</dbReference>
<dbReference type="Proteomes" id="UP000827889">
    <property type="component" value="Chromosome 4"/>
</dbReference>